<protein>
    <recommendedName>
        <fullName evidence="2">Acyltransferase 3 domain-containing protein</fullName>
    </recommendedName>
</protein>
<keyword evidence="4" id="KW-1185">Reference proteome</keyword>
<keyword evidence="1" id="KW-0472">Membrane</keyword>
<organism evidence="3 4">
    <name type="scientific">Neoarthrinium moseri</name>
    <dbReference type="NCBI Taxonomy" id="1658444"/>
    <lineage>
        <taxon>Eukaryota</taxon>
        <taxon>Fungi</taxon>
        <taxon>Dikarya</taxon>
        <taxon>Ascomycota</taxon>
        <taxon>Pezizomycotina</taxon>
        <taxon>Sordariomycetes</taxon>
        <taxon>Xylariomycetidae</taxon>
        <taxon>Amphisphaeriales</taxon>
        <taxon>Apiosporaceae</taxon>
        <taxon>Neoarthrinium</taxon>
    </lineage>
</organism>
<accession>A0A9P9WFI2</accession>
<comment type="caution">
    <text evidence="3">The sequence shown here is derived from an EMBL/GenBank/DDBJ whole genome shotgun (WGS) entry which is preliminary data.</text>
</comment>
<dbReference type="InterPro" id="IPR002656">
    <property type="entry name" value="Acyl_transf_3_dom"/>
</dbReference>
<gene>
    <name evidence="3" type="ORF">JX265_009902</name>
</gene>
<evidence type="ECO:0000256" key="1">
    <source>
        <dbReference type="SAM" id="Phobius"/>
    </source>
</evidence>
<feature type="transmembrane region" description="Helical" evidence="1">
    <location>
        <begin position="217"/>
        <end position="239"/>
    </location>
</feature>
<sequence>MASWTDLTDKIQESEKASADIPTPNPPLQSEFRKEHLYSLKTAYFAGVMSEKHECLLDVGQLEANASTSRWMPAAGIRMGTRRAVHTVAIIIRRCAAPFWLKSANPPEKPRRTAYLDGLRGFAAFLVYWHHHELWVHKATGQNELLENSFGYNGNFHLVAFPGVRILFNGGHYAVATFFVISGYVLSAKPLSLIHEGELTKLGDNVASALFRRWLRLWIPLMAVTLVYVSSWHLLGMWVEDASPKSTWLAEVWSWYTEMKNFNFVFSGGEPWLSYDMHLWSIPVEMKGSIVVYTTLVALSRVSRNARLWCELTLIFYFSYIADGWYCAMFVSGMLLSDLDLLAAKQQLPRWISRLSSARAFVFYHLLAFSLYLGGVPESGSRDVAQLGKQRGWYYLSLLKPQAFFDYKWFYLLWAATFLVASSQHIKWLKGFFEARFCQYLGRISYALYLVHGPVLWTLGDRIYTAVGWHSEQQLQNLSHWADKFALSKTGPLGLEISFILPHIILLPATIWLADIVTRLIDEPSVRFAQWLYSRMLPHAVKD</sequence>
<feature type="transmembrane region" description="Helical" evidence="1">
    <location>
        <begin position="314"/>
        <end position="336"/>
    </location>
</feature>
<evidence type="ECO:0000313" key="3">
    <source>
        <dbReference type="EMBL" id="KAI1860503.1"/>
    </source>
</evidence>
<evidence type="ECO:0000259" key="2">
    <source>
        <dbReference type="Pfam" id="PF01757"/>
    </source>
</evidence>
<feature type="domain" description="Acyltransferase 3" evidence="2">
    <location>
        <begin position="114"/>
        <end position="479"/>
    </location>
</feature>
<proteinExistence type="predicted"/>
<feature type="transmembrane region" description="Helical" evidence="1">
    <location>
        <begin position="357"/>
        <end position="375"/>
    </location>
</feature>
<reference evidence="3" key="1">
    <citation type="submission" date="2021-03" db="EMBL/GenBank/DDBJ databases">
        <title>Revisited historic fungal species revealed as producer of novel bioactive compounds through whole genome sequencing and comparative genomics.</title>
        <authorList>
            <person name="Vignolle G.A."/>
            <person name="Hochenegger N."/>
            <person name="Mach R.L."/>
            <person name="Mach-Aigner A.R."/>
            <person name="Javad Rahimi M."/>
            <person name="Salim K.A."/>
            <person name="Chan C.M."/>
            <person name="Lim L.B.L."/>
            <person name="Cai F."/>
            <person name="Druzhinina I.S."/>
            <person name="U'Ren J.M."/>
            <person name="Derntl C."/>
        </authorList>
    </citation>
    <scope>NUCLEOTIDE SEQUENCE</scope>
    <source>
        <strain evidence="3">TUCIM 5799</strain>
    </source>
</reference>
<dbReference type="PANTHER" id="PTHR23028">
    <property type="entry name" value="ACETYLTRANSFERASE"/>
    <property type="match status" value="1"/>
</dbReference>
<dbReference type="AlphaFoldDB" id="A0A9P9WFI2"/>
<keyword evidence="1" id="KW-0812">Transmembrane</keyword>
<evidence type="ECO:0000313" key="4">
    <source>
        <dbReference type="Proteomes" id="UP000829685"/>
    </source>
</evidence>
<dbReference type="PANTHER" id="PTHR23028:SF125">
    <property type="entry name" value="ACYLTRANSFERASE"/>
    <property type="match status" value="1"/>
</dbReference>
<dbReference type="Proteomes" id="UP000829685">
    <property type="component" value="Unassembled WGS sequence"/>
</dbReference>
<dbReference type="InterPro" id="IPR050879">
    <property type="entry name" value="Acyltransferase_3"/>
</dbReference>
<dbReference type="Pfam" id="PF01757">
    <property type="entry name" value="Acyl_transf_3"/>
    <property type="match status" value="1"/>
</dbReference>
<dbReference type="EMBL" id="JAFIMR010000031">
    <property type="protein sequence ID" value="KAI1860503.1"/>
    <property type="molecule type" value="Genomic_DNA"/>
</dbReference>
<dbReference type="GO" id="GO:0016747">
    <property type="term" value="F:acyltransferase activity, transferring groups other than amino-acyl groups"/>
    <property type="evidence" value="ECO:0007669"/>
    <property type="project" value="InterPro"/>
</dbReference>
<name>A0A9P9WFI2_9PEZI</name>
<feature type="transmembrane region" description="Helical" evidence="1">
    <location>
        <begin position="409"/>
        <end position="428"/>
    </location>
</feature>
<keyword evidence="1" id="KW-1133">Transmembrane helix</keyword>